<name>A0AAD4HFB0_9AGAM</name>
<dbReference type="RefSeq" id="XP_041220054.1">
    <property type="nucleotide sequence ID" value="XM_041362957.1"/>
</dbReference>
<dbReference type="PROSITE" id="PS00086">
    <property type="entry name" value="CYTOCHROME_P450"/>
    <property type="match status" value="1"/>
</dbReference>
<dbReference type="InterPro" id="IPR050364">
    <property type="entry name" value="Cytochrome_P450_fung"/>
</dbReference>
<comment type="caution">
    <text evidence="12">The sequence shown here is derived from an EMBL/GenBank/DDBJ whole genome shotgun (WGS) entry which is preliminary data.</text>
</comment>
<feature type="binding site" description="axial binding residue" evidence="9">
    <location>
        <position position="303"/>
    </location>
    <ligand>
        <name>heme</name>
        <dbReference type="ChEBI" id="CHEBI:30413"/>
    </ligand>
    <ligandPart>
        <name>Fe</name>
        <dbReference type="ChEBI" id="CHEBI:18248"/>
    </ligandPart>
</feature>
<keyword evidence="13" id="KW-1185">Reference proteome</keyword>
<keyword evidence="4 9" id="KW-0349">Heme</keyword>
<evidence type="ECO:0000256" key="6">
    <source>
        <dbReference type="ARBA" id="ARBA00023002"/>
    </source>
</evidence>
<dbReference type="Proteomes" id="UP001195769">
    <property type="component" value="Unassembled WGS sequence"/>
</dbReference>
<dbReference type="Gene3D" id="1.10.630.10">
    <property type="entry name" value="Cytochrome P450"/>
    <property type="match status" value="2"/>
</dbReference>
<evidence type="ECO:0000256" key="9">
    <source>
        <dbReference type="PIRSR" id="PIRSR602401-1"/>
    </source>
</evidence>
<keyword evidence="6 10" id="KW-0560">Oxidoreductase</keyword>
<dbReference type="PRINTS" id="PR00385">
    <property type="entry name" value="P450"/>
</dbReference>
<keyword evidence="7 9" id="KW-0408">Iron</keyword>
<gene>
    <name evidence="12" type="ORF">F5891DRAFT_1062472</name>
</gene>
<dbReference type="InterPro" id="IPR001128">
    <property type="entry name" value="Cyt_P450"/>
</dbReference>
<evidence type="ECO:0000256" key="10">
    <source>
        <dbReference type="RuleBase" id="RU000461"/>
    </source>
</evidence>
<evidence type="ECO:0000256" key="7">
    <source>
        <dbReference type="ARBA" id="ARBA00023004"/>
    </source>
</evidence>
<proteinExistence type="inferred from homology"/>
<dbReference type="SUPFAM" id="SSF48264">
    <property type="entry name" value="Cytochrome P450"/>
    <property type="match status" value="1"/>
</dbReference>
<dbReference type="AlphaFoldDB" id="A0AAD4HFB0"/>
<dbReference type="Pfam" id="PF00067">
    <property type="entry name" value="p450"/>
    <property type="match status" value="1"/>
</dbReference>
<keyword evidence="8 10" id="KW-0503">Monooxygenase</keyword>
<keyword evidence="11" id="KW-0472">Membrane</keyword>
<evidence type="ECO:0000313" key="13">
    <source>
        <dbReference type="Proteomes" id="UP001195769"/>
    </source>
</evidence>
<evidence type="ECO:0000256" key="4">
    <source>
        <dbReference type="ARBA" id="ARBA00022617"/>
    </source>
</evidence>
<dbReference type="InterPro" id="IPR036396">
    <property type="entry name" value="Cyt_P450_sf"/>
</dbReference>
<keyword evidence="11" id="KW-0812">Transmembrane</keyword>
<evidence type="ECO:0000313" key="12">
    <source>
        <dbReference type="EMBL" id="KAG1894478.1"/>
    </source>
</evidence>
<evidence type="ECO:0000256" key="3">
    <source>
        <dbReference type="ARBA" id="ARBA00010617"/>
    </source>
</evidence>
<protein>
    <submittedName>
        <fullName evidence="12">Cytochrome P450</fullName>
    </submittedName>
</protein>
<evidence type="ECO:0000256" key="8">
    <source>
        <dbReference type="ARBA" id="ARBA00023033"/>
    </source>
</evidence>
<evidence type="ECO:0000256" key="2">
    <source>
        <dbReference type="ARBA" id="ARBA00005179"/>
    </source>
</evidence>
<evidence type="ECO:0000256" key="1">
    <source>
        <dbReference type="ARBA" id="ARBA00001971"/>
    </source>
</evidence>
<comment type="cofactor">
    <cofactor evidence="1 9">
        <name>heme</name>
        <dbReference type="ChEBI" id="CHEBI:30413"/>
    </cofactor>
</comment>
<dbReference type="GO" id="GO:0020037">
    <property type="term" value="F:heme binding"/>
    <property type="evidence" value="ECO:0007669"/>
    <property type="project" value="InterPro"/>
</dbReference>
<dbReference type="GO" id="GO:0016020">
    <property type="term" value="C:membrane"/>
    <property type="evidence" value="ECO:0007669"/>
    <property type="project" value="UniProtKB-SubCell"/>
</dbReference>
<dbReference type="EMBL" id="JABBWK010000079">
    <property type="protein sequence ID" value="KAG1894478.1"/>
    <property type="molecule type" value="Genomic_DNA"/>
</dbReference>
<reference evidence="12" key="1">
    <citation type="journal article" date="2020" name="New Phytol.">
        <title>Comparative genomics reveals dynamic genome evolution in host specialist ectomycorrhizal fungi.</title>
        <authorList>
            <person name="Lofgren L.A."/>
            <person name="Nguyen N.H."/>
            <person name="Vilgalys R."/>
            <person name="Ruytinx J."/>
            <person name="Liao H.L."/>
            <person name="Branco S."/>
            <person name="Kuo A."/>
            <person name="LaButti K."/>
            <person name="Lipzen A."/>
            <person name="Andreopoulos W."/>
            <person name="Pangilinan J."/>
            <person name="Riley R."/>
            <person name="Hundley H."/>
            <person name="Na H."/>
            <person name="Barry K."/>
            <person name="Grigoriev I.V."/>
            <person name="Stajich J.E."/>
            <person name="Kennedy P.G."/>
        </authorList>
    </citation>
    <scope>NUCLEOTIDE SEQUENCE</scope>
    <source>
        <strain evidence="12">FC203</strain>
    </source>
</reference>
<dbReference type="GO" id="GO:0004497">
    <property type="term" value="F:monooxygenase activity"/>
    <property type="evidence" value="ECO:0007669"/>
    <property type="project" value="UniProtKB-KW"/>
</dbReference>
<feature type="transmembrane region" description="Helical" evidence="11">
    <location>
        <begin position="159"/>
        <end position="182"/>
    </location>
</feature>
<keyword evidence="5 9" id="KW-0479">Metal-binding</keyword>
<dbReference type="GeneID" id="64657255"/>
<accession>A0AAD4HFB0</accession>
<keyword evidence="11" id="KW-1133">Transmembrane helix</keyword>
<comment type="similarity">
    <text evidence="3 10">Belongs to the cytochrome P450 family.</text>
</comment>
<sequence>MLGELMGLGQSFRLLRYCAAWKQQRKLAHLALNAGATKEYSKLQTEAVVSFLDSLIENPSDFIFQLRLAAGRIVLSMTYDVPVKSSETMNVLEIMMATIGKGMMPGAYTVDMFPWLRYIPSWVPFNNIHTIATEGRTRLLRVVGLPFAKQQFLSPSPTASFTATCLQTMGTILAFILAIALYPDIQTKIRMELDRVVGHRQLPTLDDRSRLPYVNAAIKEMMRWNPVVPLSLPRFKSKEDVYQGFRVPKGTIVFPNIWSADVQDDISGISPDEFAPERFLDDCVERTALDPYSYAFGFGRRICPGRFFADNSVFLSVTGLVSTFVISPTIGSDGRNSLLRAPFRQGMMRFPESFHVCILPRSEQLAEELHARAREMSKNGSE</sequence>
<dbReference type="PRINTS" id="PR00463">
    <property type="entry name" value="EP450I"/>
</dbReference>
<dbReference type="InterPro" id="IPR017972">
    <property type="entry name" value="Cyt_P450_CS"/>
</dbReference>
<organism evidence="12 13">
    <name type="scientific">Suillus fuscotomentosus</name>
    <dbReference type="NCBI Taxonomy" id="1912939"/>
    <lineage>
        <taxon>Eukaryota</taxon>
        <taxon>Fungi</taxon>
        <taxon>Dikarya</taxon>
        <taxon>Basidiomycota</taxon>
        <taxon>Agaricomycotina</taxon>
        <taxon>Agaricomycetes</taxon>
        <taxon>Agaricomycetidae</taxon>
        <taxon>Boletales</taxon>
        <taxon>Suillineae</taxon>
        <taxon>Suillaceae</taxon>
        <taxon>Suillus</taxon>
    </lineage>
</organism>
<dbReference type="GO" id="GO:0016705">
    <property type="term" value="F:oxidoreductase activity, acting on paired donors, with incorporation or reduction of molecular oxygen"/>
    <property type="evidence" value="ECO:0007669"/>
    <property type="project" value="InterPro"/>
</dbReference>
<dbReference type="PANTHER" id="PTHR46300:SF7">
    <property type="entry name" value="P450, PUTATIVE (EUROFUNG)-RELATED"/>
    <property type="match status" value="1"/>
</dbReference>
<dbReference type="GO" id="GO:0005506">
    <property type="term" value="F:iron ion binding"/>
    <property type="evidence" value="ECO:0007669"/>
    <property type="project" value="InterPro"/>
</dbReference>
<comment type="pathway">
    <text evidence="2">Secondary metabolite biosynthesis.</text>
</comment>
<dbReference type="PANTHER" id="PTHR46300">
    <property type="entry name" value="P450, PUTATIVE (EUROFUNG)-RELATED-RELATED"/>
    <property type="match status" value="1"/>
</dbReference>
<evidence type="ECO:0000256" key="11">
    <source>
        <dbReference type="SAM" id="Phobius"/>
    </source>
</evidence>
<dbReference type="InterPro" id="IPR002401">
    <property type="entry name" value="Cyt_P450_E_grp-I"/>
</dbReference>
<evidence type="ECO:0000256" key="5">
    <source>
        <dbReference type="ARBA" id="ARBA00022723"/>
    </source>
</evidence>